<organism evidence="1 2">
    <name type="scientific">Paenibacillus alvei</name>
    <name type="common">Bacillus alvei</name>
    <dbReference type="NCBI Taxonomy" id="44250"/>
    <lineage>
        <taxon>Bacteria</taxon>
        <taxon>Bacillati</taxon>
        <taxon>Bacillota</taxon>
        <taxon>Bacilli</taxon>
        <taxon>Bacillales</taxon>
        <taxon>Paenibacillaceae</taxon>
        <taxon>Paenibacillus</taxon>
    </lineage>
</organism>
<proteinExistence type="predicted"/>
<evidence type="ECO:0008006" key="3">
    <source>
        <dbReference type="Google" id="ProtNLM"/>
    </source>
</evidence>
<accession>A0AAP6ZTN4</accession>
<sequence>MWLSSGRKIGCIALFIIISMTLQGCLYPKDQRKESQQSVREGVLLVQNAVDQYQKDSGLLPLISSDESVPRYEKFRVNFDLLKRRDLLSAIPGSAFESGGSGVYLIIDEETNPKVKVMDLLTSQRVNDLTRAIDSYKRSKGTLPKQEEIYPGFYRIDEQLISVRPAEVQSPFSRRVLEFMMDDQGRVYADYAQDIMQLIDASKVQPSGQEKDLRPMLTDASFYVPVKSVAYKWSKGAPVPQVETSKS</sequence>
<reference evidence="1 2" key="1">
    <citation type="submission" date="2020-05" db="EMBL/GenBank/DDBJ databases">
        <title>Whole genome sequencing and identification of novel metabolites from Paenibacillus alvei strain JR949.</title>
        <authorList>
            <person name="Rajendhran J."/>
            <person name="Sree Pranav P."/>
            <person name="Mahalakshmi B."/>
            <person name="Karthikeyan R."/>
        </authorList>
    </citation>
    <scope>NUCLEOTIDE SEQUENCE [LARGE SCALE GENOMIC DNA]</scope>
    <source>
        <strain evidence="1 2">JR949</strain>
    </source>
</reference>
<dbReference type="AlphaFoldDB" id="A0AAP6ZTN4"/>
<protein>
    <recommendedName>
        <fullName evidence="3">Lipoprotein</fullName>
    </recommendedName>
</protein>
<comment type="caution">
    <text evidence="1">The sequence shown here is derived from an EMBL/GenBank/DDBJ whole genome shotgun (WGS) entry which is preliminary data.</text>
</comment>
<dbReference type="RefSeq" id="WP_171414341.1">
    <property type="nucleotide sequence ID" value="NZ_JABFOR010000001.1"/>
</dbReference>
<gene>
    <name evidence="1" type="ORF">HMI46_00590</name>
</gene>
<evidence type="ECO:0000313" key="1">
    <source>
        <dbReference type="EMBL" id="NOJ69050.1"/>
    </source>
</evidence>
<dbReference type="PROSITE" id="PS51257">
    <property type="entry name" value="PROKAR_LIPOPROTEIN"/>
    <property type="match status" value="1"/>
</dbReference>
<dbReference type="EMBL" id="JABFOR010000001">
    <property type="protein sequence ID" value="NOJ69050.1"/>
    <property type="molecule type" value="Genomic_DNA"/>
</dbReference>
<evidence type="ECO:0000313" key="2">
    <source>
        <dbReference type="Proteomes" id="UP000552038"/>
    </source>
</evidence>
<dbReference type="Proteomes" id="UP000552038">
    <property type="component" value="Unassembled WGS sequence"/>
</dbReference>
<name>A0AAP6ZTN4_PAEAL</name>